<evidence type="ECO:0000313" key="3">
    <source>
        <dbReference type="Proteomes" id="UP000054097"/>
    </source>
</evidence>
<feature type="signal peptide" evidence="1">
    <location>
        <begin position="1"/>
        <end position="22"/>
    </location>
</feature>
<reference evidence="2 3" key="1">
    <citation type="submission" date="2014-04" db="EMBL/GenBank/DDBJ databases">
        <authorList>
            <consortium name="DOE Joint Genome Institute"/>
            <person name="Kuo A."/>
            <person name="Zuccaro A."/>
            <person name="Kohler A."/>
            <person name="Nagy L.G."/>
            <person name="Floudas D."/>
            <person name="Copeland A."/>
            <person name="Barry K.W."/>
            <person name="Cichocki N."/>
            <person name="Veneault-Fourrey C."/>
            <person name="LaButti K."/>
            <person name="Lindquist E.A."/>
            <person name="Lipzen A."/>
            <person name="Lundell T."/>
            <person name="Morin E."/>
            <person name="Murat C."/>
            <person name="Sun H."/>
            <person name="Tunlid A."/>
            <person name="Henrissat B."/>
            <person name="Grigoriev I.V."/>
            <person name="Hibbett D.S."/>
            <person name="Martin F."/>
            <person name="Nordberg H.P."/>
            <person name="Cantor M.N."/>
            <person name="Hua S.X."/>
        </authorList>
    </citation>
    <scope>NUCLEOTIDE SEQUENCE [LARGE SCALE GENOMIC DNA]</scope>
    <source>
        <strain evidence="2 3">MAFF 305830</strain>
    </source>
</reference>
<dbReference type="HOGENOM" id="CLU_1027327_0_0_1"/>
<organism evidence="2 3">
    <name type="scientific">Serendipita vermifera MAFF 305830</name>
    <dbReference type="NCBI Taxonomy" id="933852"/>
    <lineage>
        <taxon>Eukaryota</taxon>
        <taxon>Fungi</taxon>
        <taxon>Dikarya</taxon>
        <taxon>Basidiomycota</taxon>
        <taxon>Agaricomycotina</taxon>
        <taxon>Agaricomycetes</taxon>
        <taxon>Sebacinales</taxon>
        <taxon>Serendipitaceae</taxon>
        <taxon>Serendipita</taxon>
    </lineage>
</organism>
<accession>A0A0C2WVR9</accession>
<keyword evidence="3" id="KW-1185">Reference proteome</keyword>
<dbReference type="AlphaFoldDB" id="A0A0C2WVR9"/>
<sequence length="271" mass="29854">MAFSSIIVVLMGALSLIADLHSLKRETKKFLKKKRADEFKPTRLSLVAVGNVLQESSSPVRQQTSHGQSIGDDKAGRISWAIGGGRECVPNATYVTDGRLLAAEQNGLLNQQRNCLNLGHHLVVYFPTFWITNNAAEQSPLGSQAPHTLAGQYLSSQGFTTANLGLTHPTSKLDFYGYKMRHERALTIVELAMIGSTSTRRTANSYEHVLTKQPLTRPIIEGERGCSRAERARLPMDHGSAVDGRQGNWPCAMTASLKRIPGRRHHVFPRS</sequence>
<dbReference type="Proteomes" id="UP000054097">
    <property type="component" value="Unassembled WGS sequence"/>
</dbReference>
<reference evidence="3" key="2">
    <citation type="submission" date="2015-01" db="EMBL/GenBank/DDBJ databases">
        <title>Evolutionary Origins and Diversification of the Mycorrhizal Mutualists.</title>
        <authorList>
            <consortium name="DOE Joint Genome Institute"/>
            <consortium name="Mycorrhizal Genomics Consortium"/>
            <person name="Kohler A."/>
            <person name="Kuo A."/>
            <person name="Nagy L.G."/>
            <person name="Floudas D."/>
            <person name="Copeland A."/>
            <person name="Barry K.W."/>
            <person name="Cichocki N."/>
            <person name="Veneault-Fourrey C."/>
            <person name="LaButti K."/>
            <person name="Lindquist E.A."/>
            <person name="Lipzen A."/>
            <person name="Lundell T."/>
            <person name="Morin E."/>
            <person name="Murat C."/>
            <person name="Riley R."/>
            <person name="Ohm R."/>
            <person name="Sun H."/>
            <person name="Tunlid A."/>
            <person name="Henrissat B."/>
            <person name="Grigoriev I.V."/>
            <person name="Hibbett D.S."/>
            <person name="Martin F."/>
        </authorList>
    </citation>
    <scope>NUCLEOTIDE SEQUENCE [LARGE SCALE GENOMIC DNA]</scope>
    <source>
        <strain evidence="3">MAFF 305830</strain>
    </source>
</reference>
<proteinExistence type="predicted"/>
<keyword evidence="1" id="KW-0732">Signal</keyword>
<protein>
    <submittedName>
        <fullName evidence="2">Uncharacterized protein</fullName>
    </submittedName>
</protein>
<name>A0A0C2WVR9_SERVB</name>
<evidence type="ECO:0000313" key="2">
    <source>
        <dbReference type="EMBL" id="KIM30248.1"/>
    </source>
</evidence>
<evidence type="ECO:0000256" key="1">
    <source>
        <dbReference type="SAM" id="SignalP"/>
    </source>
</evidence>
<dbReference type="EMBL" id="KN824285">
    <property type="protein sequence ID" value="KIM30248.1"/>
    <property type="molecule type" value="Genomic_DNA"/>
</dbReference>
<gene>
    <name evidence="2" type="ORF">M408DRAFT_7765</name>
</gene>
<feature type="chain" id="PRO_5002158483" evidence="1">
    <location>
        <begin position="23"/>
        <end position="271"/>
    </location>
</feature>